<organism evidence="2 3">
    <name type="scientific">Paenibacillus typhae</name>
    <dbReference type="NCBI Taxonomy" id="1174501"/>
    <lineage>
        <taxon>Bacteria</taxon>
        <taxon>Bacillati</taxon>
        <taxon>Bacillota</taxon>
        <taxon>Bacilli</taxon>
        <taxon>Bacillales</taxon>
        <taxon>Paenibacillaceae</taxon>
        <taxon>Paenibacillus</taxon>
    </lineage>
</organism>
<dbReference type="InterPro" id="IPR050789">
    <property type="entry name" value="Diverse_Enzym_Activities"/>
</dbReference>
<dbReference type="PANTHER" id="PTHR43283:SF7">
    <property type="entry name" value="BETA-LACTAMASE-RELATED DOMAIN-CONTAINING PROTEIN"/>
    <property type="match status" value="1"/>
</dbReference>
<dbReference type="SUPFAM" id="SSF56601">
    <property type="entry name" value="beta-lactamase/transpeptidase-like"/>
    <property type="match status" value="1"/>
</dbReference>
<accession>A0A1G8YES9</accession>
<sequence>MMNKTSIPVPELPRCMPEEQGIQSSAISAFLTRIKESQLALHSFMLLRHGHVVAEGWWAPYSPERKHMLFSLSKSFTATAIGLAAAEQLLSLEDKVISFFPEETPGNPGPRLAAMNIRHLLMMGTGHTSDTMEEMMKEADGNWVRAFLQLPVDREPGSHFLYNTGATYMLSAILQQVTGQTLLDFLHPRLFSPLGIINPVWDYCPRGINTGGFGLSITTEDIARFGQLYLQKGMWNGRQLLPQEWVAEASSLQIENGDGKPDSGDWSQGYGYQFWRCRHGLYRGDGAFGQFCIIMPEQDAVVAITSGTQQMQEVMNAVWELLPAFNDTQAELEQQPDAAARLADQLRTLAITPPVIRSFSAWESAVNGQTYQLESNGLQIDSLAIAFGDNEARVTLHDQHGGCQELILGRGAWASSQVRLMPGPAAPDAIMSSFTWTTEDMLQLTLLMVEQPFIFTLEITFSEQSLTLTQSANVGMGEQEPVTIKGRILA</sequence>
<proteinExistence type="predicted"/>
<evidence type="ECO:0000259" key="1">
    <source>
        <dbReference type="Pfam" id="PF00144"/>
    </source>
</evidence>
<protein>
    <submittedName>
        <fullName evidence="2">CubicO group peptidase, beta-lactamase class C family</fullName>
    </submittedName>
</protein>
<dbReference type="Pfam" id="PF00144">
    <property type="entry name" value="Beta-lactamase"/>
    <property type="match status" value="1"/>
</dbReference>
<dbReference type="RefSeq" id="WP_244157783.1">
    <property type="nucleotide sequence ID" value="NZ_FNDX01000029.1"/>
</dbReference>
<dbReference type="InterPro" id="IPR001466">
    <property type="entry name" value="Beta-lactam-related"/>
</dbReference>
<dbReference type="InterPro" id="IPR012338">
    <property type="entry name" value="Beta-lactam/transpept-like"/>
</dbReference>
<evidence type="ECO:0000313" key="2">
    <source>
        <dbReference type="EMBL" id="SDK01382.1"/>
    </source>
</evidence>
<evidence type="ECO:0000313" key="3">
    <source>
        <dbReference type="Proteomes" id="UP000199050"/>
    </source>
</evidence>
<dbReference type="EMBL" id="FNDX01000029">
    <property type="protein sequence ID" value="SDK01382.1"/>
    <property type="molecule type" value="Genomic_DNA"/>
</dbReference>
<gene>
    <name evidence="2" type="ORF">SAMN05216192_12930</name>
</gene>
<keyword evidence="3" id="KW-1185">Reference proteome</keyword>
<dbReference type="Proteomes" id="UP000199050">
    <property type="component" value="Unassembled WGS sequence"/>
</dbReference>
<dbReference type="STRING" id="1174501.SAMN05216192_12930"/>
<dbReference type="Gene3D" id="3.40.710.10">
    <property type="entry name" value="DD-peptidase/beta-lactamase superfamily"/>
    <property type="match status" value="1"/>
</dbReference>
<dbReference type="AlphaFoldDB" id="A0A1G8YES9"/>
<name>A0A1G8YES9_9BACL</name>
<dbReference type="PANTHER" id="PTHR43283">
    <property type="entry name" value="BETA-LACTAMASE-RELATED"/>
    <property type="match status" value="1"/>
</dbReference>
<reference evidence="3" key="1">
    <citation type="submission" date="2016-10" db="EMBL/GenBank/DDBJ databases">
        <authorList>
            <person name="Varghese N."/>
            <person name="Submissions S."/>
        </authorList>
    </citation>
    <scope>NUCLEOTIDE SEQUENCE [LARGE SCALE GENOMIC DNA]</scope>
    <source>
        <strain evidence="3">CGMCC 1.11012</strain>
    </source>
</reference>
<feature type="domain" description="Beta-lactamase-related" evidence="1">
    <location>
        <begin position="43"/>
        <end position="310"/>
    </location>
</feature>